<dbReference type="InterPro" id="IPR036188">
    <property type="entry name" value="FAD/NAD-bd_sf"/>
</dbReference>
<keyword evidence="1" id="KW-0560">Oxidoreductase</keyword>
<dbReference type="NCBIfam" id="NF005313">
    <property type="entry name" value="PRK06847.1"/>
    <property type="match status" value="1"/>
</dbReference>
<evidence type="ECO:0000313" key="5">
    <source>
        <dbReference type="Proteomes" id="UP000490386"/>
    </source>
</evidence>
<organism evidence="4 5">
    <name type="scientific">Pseudoclavibacter terrae</name>
    <dbReference type="NCBI Taxonomy" id="1530195"/>
    <lineage>
        <taxon>Bacteria</taxon>
        <taxon>Bacillati</taxon>
        <taxon>Actinomycetota</taxon>
        <taxon>Actinomycetes</taxon>
        <taxon>Micrococcales</taxon>
        <taxon>Microbacteriaceae</taxon>
        <taxon>Pseudoclavibacter</taxon>
    </lineage>
</organism>
<dbReference type="EMBL" id="WBJX01000004">
    <property type="protein sequence ID" value="KAB1637235.1"/>
    <property type="molecule type" value="Genomic_DNA"/>
</dbReference>
<dbReference type="SUPFAM" id="SSF51905">
    <property type="entry name" value="FAD/NAD(P)-binding domain"/>
    <property type="match status" value="1"/>
</dbReference>
<reference evidence="4 5" key="1">
    <citation type="submission" date="2019-09" db="EMBL/GenBank/DDBJ databases">
        <title>Phylogeny of genus Pseudoclavibacter and closely related genus.</title>
        <authorList>
            <person name="Li Y."/>
        </authorList>
    </citation>
    <scope>NUCLEOTIDE SEQUENCE [LARGE SCALE GENOMIC DNA]</scope>
    <source>
        <strain evidence="4 5">THG-MD12</strain>
    </source>
</reference>
<evidence type="ECO:0000313" key="4">
    <source>
        <dbReference type="EMBL" id="KAB1637235.1"/>
    </source>
</evidence>
<evidence type="ECO:0000259" key="3">
    <source>
        <dbReference type="Pfam" id="PF01494"/>
    </source>
</evidence>
<evidence type="ECO:0000256" key="1">
    <source>
        <dbReference type="ARBA" id="ARBA00023002"/>
    </source>
</evidence>
<evidence type="ECO:0000256" key="2">
    <source>
        <dbReference type="ARBA" id="ARBA00023033"/>
    </source>
</evidence>
<dbReference type="PANTHER" id="PTHR13789">
    <property type="entry name" value="MONOOXYGENASE"/>
    <property type="match status" value="1"/>
</dbReference>
<dbReference type="GO" id="GO:0004497">
    <property type="term" value="F:monooxygenase activity"/>
    <property type="evidence" value="ECO:0007669"/>
    <property type="project" value="UniProtKB-KW"/>
</dbReference>
<keyword evidence="5" id="KW-1185">Reference proteome</keyword>
<name>A0A7J5B1A2_9MICO</name>
<dbReference type="OrthoDB" id="9782160at2"/>
<dbReference type="InterPro" id="IPR002938">
    <property type="entry name" value="FAD-bd"/>
</dbReference>
<dbReference type="RefSeq" id="WP_151424259.1">
    <property type="nucleotide sequence ID" value="NZ_WBJX01000004.1"/>
</dbReference>
<sequence>MSAVSKVAIVGGGVAGMVSAILLADGGVEVDVYEAKPEVTALGSGITLQGNALRVFDQVGIWERIQEQSYSFDEVSMRAPDPAGTVIASLTETRTGGPEYPATAGMYRPDLAKILAERALEVGARIHYGTTVTGLEQDADGVTLTTDAGDTSRVDLVIGADGLNSPTRSLIGIETKPERTGMGIWRAFVERPAEVTHTDLYYGGRCFIAGYCPTGENSIYAYLVEKAQDRTGLTPAESVEIMRDLAGSYGGPWQEIRDSLTESARVHYTLFTSHVVPDAWNRGRVVIIGDAAHSCPPTIAQGAAQASEDGLVLATMLLESDQLDQQFWDEFHARRIPRASHVVEASTTLGQWQLEGKRDGNVPALMGGVAQLVAVPA</sequence>
<dbReference type="Proteomes" id="UP000490386">
    <property type="component" value="Unassembled WGS sequence"/>
</dbReference>
<keyword evidence="2" id="KW-0503">Monooxygenase</keyword>
<dbReference type="Pfam" id="PF01494">
    <property type="entry name" value="FAD_binding_3"/>
    <property type="match status" value="1"/>
</dbReference>
<accession>A0A7J5B1A2</accession>
<dbReference type="GO" id="GO:0071949">
    <property type="term" value="F:FAD binding"/>
    <property type="evidence" value="ECO:0007669"/>
    <property type="project" value="InterPro"/>
</dbReference>
<proteinExistence type="predicted"/>
<dbReference type="Gene3D" id="3.50.50.60">
    <property type="entry name" value="FAD/NAD(P)-binding domain"/>
    <property type="match status" value="1"/>
</dbReference>
<dbReference type="PANTHER" id="PTHR13789:SF309">
    <property type="entry name" value="PUTATIVE (AFU_ORTHOLOGUE AFUA_6G14510)-RELATED"/>
    <property type="match status" value="1"/>
</dbReference>
<feature type="domain" description="FAD-binding" evidence="3">
    <location>
        <begin position="6"/>
        <end position="345"/>
    </location>
</feature>
<dbReference type="AlphaFoldDB" id="A0A7J5B1A2"/>
<gene>
    <name evidence="4" type="ORF">F8O03_13220</name>
</gene>
<comment type="caution">
    <text evidence="4">The sequence shown here is derived from an EMBL/GenBank/DDBJ whole genome shotgun (WGS) entry which is preliminary data.</text>
</comment>
<dbReference type="PRINTS" id="PR00420">
    <property type="entry name" value="RNGMNOXGNASE"/>
</dbReference>
<dbReference type="InterPro" id="IPR050493">
    <property type="entry name" value="FAD-dep_Monooxygenase_BioMet"/>
</dbReference>
<protein>
    <submittedName>
        <fullName evidence="4">FAD-dependent oxidoreductase</fullName>
    </submittedName>
</protein>